<feature type="transmembrane region" description="Helical" evidence="1">
    <location>
        <begin position="6"/>
        <end position="28"/>
    </location>
</feature>
<accession>A0A382DD44</accession>
<dbReference type="PANTHER" id="PTHR43031:SF18">
    <property type="entry name" value="RHODANESE-RELATED SULFURTRANSFERASES"/>
    <property type="match status" value="1"/>
</dbReference>
<dbReference type="InterPro" id="IPR050229">
    <property type="entry name" value="GlpE_sulfurtransferase"/>
</dbReference>
<dbReference type="SMART" id="SM00450">
    <property type="entry name" value="RHOD"/>
    <property type="match status" value="1"/>
</dbReference>
<dbReference type="InterPro" id="IPR036873">
    <property type="entry name" value="Rhodanese-like_dom_sf"/>
</dbReference>
<dbReference type="CDD" id="cd00158">
    <property type="entry name" value="RHOD"/>
    <property type="match status" value="1"/>
</dbReference>
<protein>
    <recommendedName>
        <fullName evidence="2">Rhodanese domain-containing protein</fullName>
    </recommendedName>
</protein>
<dbReference type="Pfam" id="PF00581">
    <property type="entry name" value="Rhodanese"/>
    <property type="match status" value="1"/>
</dbReference>
<sequence length="137" mass="15016">MNTFFLFISQNFIAVTLLLLSIIALIVYEGRKGGKKLSPSEATRKINKEGALVVDLRPSQEFSSGHIAGSINMQEDKLEQHLTTKRHPKETPIILVCRTGTNSKKSGISLLKLGYLDVNIIGGGMMSWEGNGMPLSK</sequence>
<name>A0A382DD44_9ZZZZ</name>
<feature type="domain" description="Rhodanese" evidence="2">
    <location>
        <begin position="47"/>
        <end position="137"/>
    </location>
</feature>
<dbReference type="EMBL" id="UINC01038620">
    <property type="protein sequence ID" value="SVB35904.1"/>
    <property type="molecule type" value="Genomic_DNA"/>
</dbReference>
<dbReference type="AlphaFoldDB" id="A0A382DD44"/>
<keyword evidence="1" id="KW-0812">Transmembrane</keyword>
<evidence type="ECO:0000259" key="2">
    <source>
        <dbReference type="PROSITE" id="PS50206"/>
    </source>
</evidence>
<gene>
    <name evidence="3" type="ORF">METZ01_LOCUS188758</name>
</gene>
<organism evidence="3">
    <name type="scientific">marine metagenome</name>
    <dbReference type="NCBI Taxonomy" id="408172"/>
    <lineage>
        <taxon>unclassified sequences</taxon>
        <taxon>metagenomes</taxon>
        <taxon>ecological metagenomes</taxon>
    </lineage>
</organism>
<reference evidence="3" key="1">
    <citation type="submission" date="2018-05" db="EMBL/GenBank/DDBJ databases">
        <authorList>
            <person name="Lanie J.A."/>
            <person name="Ng W.-L."/>
            <person name="Kazmierczak K.M."/>
            <person name="Andrzejewski T.M."/>
            <person name="Davidsen T.M."/>
            <person name="Wayne K.J."/>
            <person name="Tettelin H."/>
            <person name="Glass J.I."/>
            <person name="Rusch D."/>
            <person name="Podicherti R."/>
            <person name="Tsui H.-C.T."/>
            <person name="Winkler M.E."/>
        </authorList>
    </citation>
    <scope>NUCLEOTIDE SEQUENCE</scope>
</reference>
<evidence type="ECO:0000313" key="3">
    <source>
        <dbReference type="EMBL" id="SVB35904.1"/>
    </source>
</evidence>
<proteinExistence type="predicted"/>
<keyword evidence="1" id="KW-1133">Transmembrane helix</keyword>
<dbReference type="SUPFAM" id="SSF52821">
    <property type="entry name" value="Rhodanese/Cell cycle control phosphatase"/>
    <property type="match status" value="1"/>
</dbReference>
<dbReference type="Gene3D" id="3.40.250.10">
    <property type="entry name" value="Rhodanese-like domain"/>
    <property type="match status" value="1"/>
</dbReference>
<keyword evidence="1" id="KW-0472">Membrane</keyword>
<dbReference type="InterPro" id="IPR001763">
    <property type="entry name" value="Rhodanese-like_dom"/>
</dbReference>
<evidence type="ECO:0000256" key="1">
    <source>
        <dbReference type="SAM" id="Phobius"/>
    </source>
</evidence>
<dbReference type="PANTHER" id="PTHR43031">
    <property type="entry name" value="FAD-DEPENDENT OXIDOREDUCTASE"/>
    <property type="match status" value="1"/>
</dbReference>
<dbReference type="PROSITE" id="PS50206">
    <property type="entry name" value="RHODANESE_3"/>
    <property type="match status" value="1"/>
</dbReference>